<feature type="signal peptide" evidence="1">
    <location>
        <begin position="1"/>
        <end position="17"/>
    </location>
</feature>
<dbReference type="EMBL" id="JAKJPO010000019">
    <property type="protein sequence ID" value="MCF7223638.1"/>
    <property type="molecule type" value="Genomic_DNA"/>
</dbReference>
<organism evidence="2 3">
    <name type="scientific">Marilutibacter chinensis</name>
    <dbReference type="NCBI Taxonomy" id="2912247"/>
    <lineage>
        <taxon>Bacteria</taxon>
        <taxon>Pseudomonadati</taxon>
        <taxon>Pseudomonadota</taxon>
        <taxon>Gammaproteobacteria</taxon>
        <taxon>Lysobacterales</taxon>
        <taxon>Lysobacteraceae</taxon>
        <taxon>Marilutibacter</taxon>
    </lineage>
</organism>
<dbReference type="Proteomes" id="UP001430796">
    <property type="component" value="Unassembled WGS sequence"/>
</dbReference>
<evidence type="ECO:0000313" key="3">
    <source>
        <dbReference type="Proteomes" id="UP001430796"/>
    </source>
</evidence>
<accession>A0ABS9HZ33</accession>
<name>A0ABS9HZ33_9GAMM</name>
<reference evidence="2" key="1">
    <citation type="submission" date="2022-01" db="EMBL/GenBank/DDBJ databases">
        <title>Lysobacter chinensis sp. nov., a bacterium isolated from cow dung compost.</title>
        <authorList>
            <person name="Liu Y."/>
        </authorList>
    </citation>
    <scope>NUCLEOTIDE SEQUENCE</scope>
    <source>
        <strain evidence="2">TLK-CK17</strain>
    </source>
</reference>
<protein>
    <recommendedName>
        <fullName evidence="4">Lipoprotein</fullName>
    </recommendedName>
</protein>
<proteinExistence type="predicted"/>
<keyword evidence="3" id="KW-1185">Reference proteome</keyword>
<reference evidence="2" key="2">
    <citation type="submission" date="2022-01" db="EMBL/GenBank/DDBJ databases">
        <authorList>
            <person name="Zhou L.Y."/>
        </authorList>
    </citation>
    <scope>NUCLEOTIDE SEQUENCE</scope>
    <source>
        <strain evidence="2">TLK-CK17</strain>
    </source>
</reference>
<keyword evidence="1" id="KW-0732">Signal</keyword>
<feature type="chain" id="PRO_5046112653" description="Lipoprotein" evidence="1">
    <location>
        <begin position="18"/>
        <end position="134"/>
    </location>
</feature>
<gene>
    <name evidence="2" type="ORF">L3V18_17900</name>
</gene>
<sequence>MLMRALILIVLTGLATACGDLPGTTVVQREGGDGGMDFHSRTRAMPGRARFECLASGSGQCHYAVFGGACGGLVAALGDTVVRCADDAAPRLQFELQVGEHRDVGGLPLGFRHCASDRGGPVTATCLHLRSPSA</sequence>
<comment type="caution">
    <text evidence="2">The sequence shown here is derived from an EMBL/GenBank/DDBJ whole genome shotgun (WGS) entry which is preliminary data.</text>
</comment>
<evidence type="ECO:0000256" key="1">
    <source>
        <dbReference type="SAM" id="SignalP"/>
    </source>
</evidence>
<evidence type="ECO:0000313" key="2">
    <source>
        <dbReference type="EMBL" id="MCF7223638.1"/>
    </source>
</evidence>
<dbReference type="PROSITE" id="PS51257">
    <property type="entry name" value="PROKAR_LIPOPROTEIN"/>
    <property type="match status" value="1"/>
</dbReference>
<evidence type="ECO:0008006" key="4">
    <source>
        <dbReference type="Google" id="ProtNLM"/>
    </source>
</evidence>